<sequence>MGKYKDEKEMLENYSSNKYVTPDGYTSDIAVFTIELRYLEEHKPPVANLKLMLIQRSEVDAEGEPNIEGGKWALPGGFVKPHETARMAAIRELQEETSVKNIHLHHFGVYDDPGRDKRGWIISNAFYAIVTEDYLLERKAAYDAQNVELFTWEEVQKLQLAFDHQKIIADAFKMIKKDILQTTVAKEFLPKEFTLSELRSVLLLVTNDPGIVNDSSFVRDAPKYPFLEVVKDAKGKNKTTTRTAKRSTRLFRYKEFEPINSIY</sequence>
<dbReference type="Gene3D" id="3.90.79.10">
    <property type="entry name" value="Nucleoside Triphosphate Pyrophosphohydrolase"/>
    <property type="match status" value="1"/>
</dbReference>
<dbReference type="InterPro" id="IPR015797">
    <property type="entry name" value="NUDIX_hydrolase-like_dom_sf"/>
</dbReference>
<gene>
    <name evidence="3" type="ORF">JOC95_000192</name>
</gene>
<comment type="caution">
    <text evidence="3">The sequence shown here is derived from an EMBL/GenBank/DDBJ whole genome shotgun (WGS) entry which is preliminary data.</text>
</comment>
<protein>
    <submittedName>
        <fullName evidence="3">ADP-ribose pyrophosphatase YjhB (NUDIX family)</fullName>
    </submittedName>
</protein>
<evidence type="ECO:0000259" key="2">
    <source>
        <dbReference type="PROSITE" id="PS51462"/>
    </source>
</evidence>
<dbReference type="PROSITE" id="PS51462">
    <property type="entry name" value="NUDIX"/>
    <property type="match status" value="1"/>
</dbReference>
<dbReference type="EMBL" id="JAFBED010000001">
    <property type="protein sequence ID" value="MBM7618350.1"/>
    <property type="molecule type" value="Genomic_DNA"/>
</dbReference>
<dbReference type="SUPFAM" id="SSF46785">
    <property type="entry name" value="Winged helix' DNA-binding domain"/>
    <property type="match status" value="1"/>
</dbReference>
<evidence type="ECO:0000313" key="3">
    <source>
        <dbReference type="EMBL" id="MBM7618350.1"/>
    </source>
</evidence>
<proteinExistence type="inferred from homology"/>
<keyword evidence="4" id="KW-1185">Reference proteome</keyword>
<comment type="similarity">
    <text evidence="1">Belongs to the Nudix hydrolase family.</text>
</comment>
<accession>A0ABS2NVT2</accession>
<dbReference type="SUPFAM" id="SSF55811">
    <property type="entry name" value="Nudix"/>
    <property type="match status" value="1"/>
</dbReference>
<dbReference type="InterPro" id="IPR000086">
    <property type="entry name" value="NUDIX_hydrolase_dom"/>
</dbReference>
<organism evidence="3 4">
    <name type="scientific">Sutcliffiella tianshenii</name>
    <dbReference type="NCBI Taxonomy" id="1463404"/>
    <lineage>
        <taxon>Bacteria</taxon>
        <taxon>Bacillati</taxon>
        <taxon>Bacillota</taxon>
        <taxon>Bacilli</taxon>
        <taxon>Bacillales</taxon>
        <taxon>Bacillaceae</taxon>
        <taxon>Sutcliffiella</taxon>
    </lineage>
</organism>
<dbReference type="Pfam" id="PF00293">
    <property type="entry name" value="NUDIX"/>
    <property type="match status" value="1"/>
</dbReference>
<dbReference type="RefSeq" id="WP_338083037.1">
    <property type="nucleotide sequence ID" value="NZ_JAFBED010000001.1"/>
</dbReference>
<dbReference type="Proteomes" id="UP000737402">
    <property type="component" value="Unassembled WGS sequence"/>
</dbReference>
<evidence type="ECO:0000256" key="1">
    <source>
        <dbReference type="ARBA" id="ARBA00005582"/>
    </source>
</evidence>
<dbReference type="Gene3D" id="1.10.10.10">
    <property type="entry name" value="Winged helix-like DNA-binding domain superfamily/Winged helix DNA-binding domain"/>
    <property type="match status" value="1"/>
</dbReference>
<name>A0ABS2NVT2_9BACI</name>
<evidence type="ECO:0000313" key="4">
    <source>
        <dbReference type="Proteomes" id="UP000737402"/>
    </source>
</evidence>
<dbReference type="PANTHER" id="PTHR43736:SF1">
    <property type="entry name" value="DIHYDRONEOPTERIN TRIPHOSPHATE DIPHOSPHATASE"/>
    <property type="match status" value="1"/>
</dbReference>
<dbReference type="CDD" id="cd18873">
    <property type="entry name" value="NUDIX_NadM_like"/>
    <property type="match status" value="1"/>
</dbReference>
<dbReference type="PANTHER" id="PTHR43736">
    <property type="entry name" value="ADP-RIBOSE PYROPHOSPHATASE"/>
    <property type="match status" value="1"/>
</dbReference>
<dbReference type="InterPro" id="IPR036390">
    <property type="entry name" value="WH_DNA-bd_sf"/>
</dbReference>
<reference evidence="3 4" key="1">
    <citation type="submission" date="2021-01" db="EMBL/GenBank/DDBJ databases">
        <title>Genomic Encyclopedia of Type Strains, Phase IV (KMG-IV): sequencing the most valuable type-strain genomes for metagenomic binning, comparative biology and taxonomic classification.</title>
        <authorList>
            <person name="Goeker M."/>
        </authorList>
    </citation>
    <scope>NUCLEOTIDE SEQUENCE [LARGE SCALE GENOMIC DNA]</scope>
    <source>
        <strain evidence="3 4">DSM 25879</strain>
    </source>
</reference>
<dbReference type="InterPro" id="IPR036388">
    <property type="entry name" value="WH-like_DNA-bd_sf"/>
</dbReference>
<feature type="domain" description="Nudix hydrolase" evidence="2">
    <location>
        <begin position="26"/>
        <end position="174"/>
    </location>
</feature>